<sequence>MDLNLDTLKQEILDYLESHDLAVFRNSPGTLEGSPMVLWDSEHYPDYRMFVDAALKASVKLMLFANREFEASDIDDLMEQLEDLEIDRDQQRDYQVRLRKLRVYEGVTCSLELAFNHDSHLYVYELQPDWYEDFLIIEDEIANAMAADDLDEGDSLGGYFSKN</sequence>
<gene>
    <name evidence="2" type="ordered locus">Acid_0383</name>
</gene>
<evidence type="ECO:0000256" key="1">
    <source>
        <dbReference type="SAM" id="Coils"/>
    </source>
</evidence>
<evidence type="ECO:0000313" key="2">
    <source>
        <dbReference type="EMBL" id="ABJ81395.1"/>
    </source>
</evidence>
<dbReference type="EMBL" id="CP000473">
    <property type="protein sequence ID" value="ABJ81395.1"/>
    <property type="molecule type" value="Genomic_DNA"/>
</dbReference>
<accession>Q02C21</accession>
<dbReference type="OrthoDB" id="128969at2"/>
<dbReference type="STRING" id="234267.Acid_0383"/>
<dbReference type="KEGG" id="sus:Acid_0383"/>
<proteinExistence type="predicted"/>
<protein>
    <submittedName>
        <fullName evidence="2">Uncharacterized protein</fullName>
    </submittedName>
</protein>
<reference evidence="2" key="1">
    <citation type="submission" date="2006-10" db="EMBL/GenBank/DDBJ databases">
        <title>Complete sequence of Solibacter usitatus Ellin6076.</title>
        <authorList>
            <consortium name="US DOE Joint Genome Institute"/>
            <person name="Copeland A."/>
            <person name="Lucas S."/>
            <person name="Lapidus A."/>
            <person name="Barry K."/>
            <person name="Detter J.C."/>
            <person name="Glavina del Rio T."/>
            <person name="Hammon N."/>
            <person name="Israni S."/>
            <person name="Dalin E."/>
            <person name="Tice H."/>
            <person name="Pitluck S."/>
            <person name="Thompson L.S."/>
            <person name="Brettin T."/>
            <person name="Bruce D."/>
            <person name="Han C."/>
            <person name="Tapia R."/>
            <person name="Gilna P."/>
            <person name="Schmutz J."/>
            <person name="Larimer F."/>
            <person name="Land M."/>
            <person name="Hauser L."/>
            <person name="Kyrpides N."/>
            <person name="Mikhailova N."/>
            <person name="Janssen P.H."/>
            <person name="Kuske C.R."/>
            <person name="Richardson P."/>
        </authorList>
    </citation>
    <scope>NUCLEOTIDE SEQUENCE</scope>
    <source>
        <strain evidence="2">Ellin6076</strain>
    </source>
</reference>
<dbReference type="InParanoid" id="Q02C21"/>
<dbReference type="AlphaFoldDB" id="Q02C21"/>
<name>Q02C21_SOLUE</name>
<organism evidence="2">
    <name type="scientific">Solibacter usitatus (strain Ellin6076)</name>
    <dbReference type="NCBI Taxonomy" id="234267"/>
    <lineage>
        <taxon>Bacteria</taxon>
        <taxon>Pseudomonadati</taxon>
        <taxon>Acidobacteriota</taxon>
        <taxon>Terriglobia</taxon>
        <taxon>Bryobacterales</taxon>
        <taxon>Solibacteraceae</taxon>
        <taxon>Candidatus Solibacter</taxon>
    </lineage>
</organism>
<feature type="coiled-coil region" evidence="1">
    <location>
        <begin position="67"/>
        <end position="94"/>
    </location>
</feature>
<keyword evidence="1" id="KW-0175">Coiled coil</keyword>
<dbReference type="HOGENOM" id="CLU_1625969_0_0_0"/>